<feature type="repeat" description="WD" evidence="1">
    <location>
        <begin position="145"/>
        <end position="187"/>
    </location>
</feature>
<dbReference type="OrthoDB" id="20669at2759"/>
<gene>
    <name evidence="4" type="primary">WDR27_1</name>
    <name evidence="4" type="ORF">OS493_024988</name>
</gene>
<sequence length="1017" mass="112285">MAATHDGLLRVSSSPGQLQMTCTSDFLALPLTKTIVGVWWLGDLSRKPLQLSGHSRIISATCFGQKDRPLLLCTASEDFIYIWNINKLLAIDNLTSDHSSGIPVGKDLGHIQHLSFSLTDRLITACIGKEIWVLNIQTSKLDTLLEGHTSHVTCAQFSPNNGSIIVSTSEDRTFKVWDIKQSCLLYQSAILSAHPFLSLAIDPVQDQMAIGSADGKVHMYDLTYEGGYRCLFELDVGQLLQKYWNWRETSKATSNNGPSFISSQPSWQKESIPDDEKESTLEPGTAVLAVCFIRNPQQPSAEENDAAGLHRVLFGSQSGSAIKDVFHVPSIVAIATTAAVLLLNCNSREPLYILDFQEPVLSSNELDDVQYNISTPGSFAFAERPNGSVTCLIGSLFQNTVNVVNLRMPTTNKEGENTSEVLSQRFSRSVGLSSHGNQDEELSAIRGAEMATNTITVLSNSPLCSNSPLKAELVLKTATKQQQQKKASHKGVKTGVRDQPLTFHSKVKSSGYSAAAPRAKMFSPNTSVSKPKTSTVPLKKATSTGSSSGASLKEYPIDSEAPTNLQDKIPLTEQPTSINSLVFAVFVIVFHGFLFINRDGKHIACALANKSAHMLRPPPSSKETVFTGHDGSVTSVNFSHDSRLLLTSSCDRTARLWSPAHSDPLMTFSSVNHNFASELDSSAKVKENPPFTKEIIQARFYYVDKFVLLACGNGLHMYKYHIDVGHKDDVKRYQTNNKYKLVKIFHQERAQQITCFSAINGFHSYIVLSCGSNKSIEVFDMNAARTIRVVLDAHTRPAHTICQNEAPCSCVRRYDGHVNRSQPVGLAISPCARFIATGSEDRSAYLYDIRGNTFCHRLTGHTDVVSDVAFHPAQPQLVTASLDGRLRFYSDQAKQLMITERAHGVKRKLTEVDGDGEGEAVHGRCLQRETVFNISICKLQKSFTRPEPVLFRTVLISNTLRLIEEDIREERRTLETTVLSEPSDEKTLDRVVNRSERVTLSAHNIGTRSREETSKVL</sequence>
<dbReference type="InterPro" id="IPR001680">
    <property type="entry name" value="WD40_rpt"/>
</dbReference>
<dbReference type="PANTHER" id="PTHR44525:SF1">
    <property type="entry name" value="WD REPEAT-CONTAINING PROTEIN 27"/>
    <property type="match status" value="1"/>
</dbReference>
<dbReference type="PANTHER" id="PTHR44525">
    <property type="entry name" value="WD REPEAT-CONTAINING PROTEIN 27"/>
    <property type="match status" value="1"/>
</dbReference>
<evidence type="ECO:0000313" key="5">
    <source>
        <dbReference type="Proteomes" id="UP001163046"/>
    </source>
</evidence>
<keyword evidence="5" id="KW-1185">Reference proteome</keyword>
<protein>
    <submittedName>
        <fullName evidence="4">WD repeat-containing protein 27</fullName>
    </submittedName>
</protein>
<feature type="compositionally biased region" description="Low complexity" evidence="2">
    <location>
        <begin position="538"/>
        <end position="552"/>
    </location>
</feature>
<dbReference type="Pfam" id="PF06031">
    <property type="entry name" value="SERTA"/>
    <property type="match status" value="1"/>
</dbReference>
<feature type="region of interest" description="Disordered" evidence="2">
    <location>
        <begin position="508"/>
        <end position="559"/>
    </location>
</feature>
<evidence type="ECO:0000259" key="3">
    <source>
        <dbReference type="PROSITE" id="PS51053"/>
    </source>
</evidence>
<dbReference type="SUPFAM" id="SSF50978">
    <property type="entry name" value="WD40 repeat-like"/>
    <property type="match status" value="1"/>
</dbReference>
<dbReference type="InterPro" id="IPR011047">
    <property type="entry name" value="Quinoprotein_ADH-like_sf"/>
</dbReference>
<feature type="repeat" description="WD" evidence="1">
    <location>
        <begin position="626"/>
        <end position="667"/>
    </location>
</feature>
<dbReference type="Proteomes" id="UP001163046">
    <property type="component" value="Unassembled WGS sequence"/>
</dbReference>
<dbReference type="InterPro" id="IPR042411">
    <property type="entry name" value="WDR27"/>
</dbReference>
<dbReference type="AlphaFoldDB" id="A0A9W9YLQ6"/>
<evidence type="ECO:0000313" key="4">
    <source>
        <dbReference type="EMBL" id="KAJ7357472.1"/>
    </source>
</evidence>
<feature type="compositionally biased region" description="Polar residues" evidence="2">
    <location>
        <begin position="523"/>
        <end position="536"/>
    </location>
</feature>
<dbReference type="PROSITE" id="PS51053">
    <property type="entry name" value="SERTA"/>
    <property type="match status" value="1"/>
</dbReference>
<feature type="region of interest" description="Disordered" evidence="2">
    <location>
        <begin position="480"/>
        <end position="499"/>
    </location>
</feature>
<feature type="region of interest" description="Disordered" evidence="2">
    <location>
        <begin position="251"/>
        <end position="279"/>
    </location>
</feature>
<dbReference type="Gene3D" id="2.130.10.10">
    <property type="entry name" value="YVTN repeat-like/Quinoprotein amine dehydrogenase"/>
    <property type="match status" value="3"/>
</dbReference>
<feature type="domain" description="SERTA" evidence="3">
    <location>
        <begin position="924"/>
        <end position="971"/>
    </location>
</feature>
<comment type="caution">
    <text evidence="4">The sequence shown here is derived from an EMBL/GenBank/DDBJ whole genome shotgun (WGS) entry which is preliminary data.</text>
</comment>
<dbReference type="Pfam" id="PF00400">
    <property type="entry name" value="WD40"/>
    <property type="match status" value="4"/>
</dbReference>
<organism evidence="4 5">
    <name type="scientific">Desmophyllum pertusum</name>
    <dbReference type="NCBI Taxonomy" id="174260"/>
    <lineage>
        <taxon>Eukaryota</taxon>
        <taxon>Metazoa</taxon>
        <taxon>Cnidaria</taxon>
        <taxon>Anthozoa</taxon>
        <taxon>Hexacorallia</taxon>
        <taxon>Scleractinia</taxon>
        <taxon>Caryophylliina</taxon>
        <taxon>Caryophylliidae</taxon>
        <taxon>Desmophyllum</taxon>
    </lineage>
</organism>
<dbReference type="SUPFAM" id="SSF50998">
    <property type="entry name" value="Quinoprotein alcohol dehydrogenase-like"/>
    <property type="match status" value="1"/>
</dbReference>
<dbReference type="PROSITE" id="PS50082">
    <property type="entry name" value="WD_REPEATS_2"/>
    <property type="match status" value="3"/>
</dbReference>
<dbReference type="PROSITE" id="PS50294">
    <property type="entry name" value="WD_REPEATS_REGION"/>
    <property type="match status" value="3"/>
</dbReference>
<feature type="repeat" description="WD" evidence="1">
    <location>
        <begin position="858"/>
        <end position="899"/>
    </location>
</feature>
<accession>A0A9W9YLQ6</accession>
<reference evidence="4" key="1">
    <citation type="submission" date="2023-01" db="EMBL/GenBank/DDBJ databases">
        <title>Genome assembly of the deep-sea coral Lophelia pertusa.</title>
        <authorList>
            <person name="Herrera S."/>
            <person name="Cordes E."/>
        </authorList>
    </citation>
    <scope>NUCLEOTIDE SEQUENCE</scope>
    <source>
        <strain evidence="4">USNM1676648</strain>
        <tissue evidence="4">Polyp</tissue>
    </source>
</reference>
<evidence type="ECO:0000256" key="1">
    <source>
        <dbReference type="PROSITE-ProRule" id="PRU00221"/>
    </source>
</evidence>
<proteinExistence type="predicted"/>
<dbReference type="InterPro" id="IPR009263">
    <property type="entry name" value="SERTA_dom"/>
</dbReference>
<keyword evidence="1" id="KW-0853">WD repeat</keyword>
<dbReference type="EMBL" id="MU827321">
    <property type="protein sequence ID" value="KAJ7357472.1"/>
    <property type="molecule type" value="Genomic_DNA"/>
</dbReference>
<dbReference type="SMART" id="SM00320">
    <property type="entry name" value="WD40"/>
    <property type="match status" value="7"/>
</dbReference>
<feature type="compositionally biased region" description="Polar residues" evidence="2">
    <location>
        <begin position="251"/>
        <end position="269"/>
    </location>
</feature>
<dbReference type="InterPro" id="IPR036322">
    <property type="entry name" value="WD40_repeat_dom_sf"/>
</dbReference>
<evidence type="ECO:0000256" key="2">
    <source>
        <dbReference type="SAM" id="MobiDB-lite"/>
    </source>
</evidence>
<dbReference type="InterPro" id="IPR015943">
    <property type="entry name" value="WD40/YVTN_repeat-like_dom_sf"/>
</dbReference>
<name>A0A9W9YLQ6_9CNID</name>